<dbReference type="Proteomes" id="UP000077852">
    <property type="component" value="Unassembled WGS sequence"/>
</dbReference>
<feature type="transmembrane region" description="Helical" evidence="1">
    <location>
        <begin position="272"/>
        <end position="295"/>
    </location>
</feature>
<feature type="transmembrane region" description="Helical" evidence="1">
    <location>
        <begin position="213"/>
        <end position="237"/>
    </location>
</feature>
<feature type="transmembrane region" description="Helical" evidence="1">
    <location>
        <begin position="119"/>
        <end position="138"/>
    </location>
</feature>
<feature type="transmembrane region" description="Helical" evidence="1">
    <location>
        <begin position="244"/>
        <end position="266"/>
    </location>
</feature>
<feature type="transmembrane region" description="Helical" evidence="1">
    <location>
        <begin position="302"/>
        <end position="320"/>
    </location>
</feature>
<feature type="transmembrane region" description="Helical" evidence="1">
    <location>
        <begin position="159"/>
        <end position="183"/>
    </location>
</feature>
<feature type="domain" description="VanZ-like" evidence="2">
    <location>
        <begin position="23"/>
        <end position="131"/>
    </location>
</feature>
<feature type="transmembrane region" description="Helical" evidence="1">
    <location>
        <begin position="12"/>
        <end position="29"/>
    </location>
</feature>
<dbReference type="AlphaFoldDB" id="A0AA91DJ71"/>
<dbReference type="EMBL" id="LVHG01000075">
    <property type="protein sequence ID" value="OAK59129.1"/>
    <property type="molecule type" value="Genomic_DNA"/>
</dbReference>
<protein>
    <submittedName>
        <fullName evidence="3">Teicoplanin resistance protein VanZ</fullName>
    </submittedName>
</protein>
<evidence type="ECO:0000256" key="1">
    <source>
        <dbReference type="SAM" id="Phobius"/>
    </source>
</evidence>
<feature type="transmembrane region" description="Helical" evidence="1">
    <location>
        <begin position="85"/>
        <end position="107"/>
    </location>
</feature>
<name>A0AA91DJ71_VARPD</name>
<reference evidence="3 4" key="1">
    <citation type="submission" date="2016-03" db="EMBL/GenBank/DDBJ databases">
        <title>Genome sequence of Variovorax paradoxus KB5.</title>
        <authorList>
            <person name="Jeong H."/>
            <person name="Hong C.E."/>
            <person name="Jo S.H."/>
            <person name="Park J.M."/>
        </authorList>
    </citation>
    <scope>NUCLEOTIDE SEQUENCE [LARGE SCALE GENOMIC DNA]</scope>
    <source>
        <strain evidence="3 4">KB5</strain>
    </source>
</reference>
<evidence type="ECO:0000313" key="3">
    <source>
        <dbReference type="EMBL" id="OAK59129.1"/>
    </source>
</evidence>
<evidence type="ECO:0000313" key="4">
    <source>
        <dbReference type="Proteomes" id="UP000077852"/>
    </source>
</evidence>
<evidence type="ECO:0000259" key="2">
    <source>
        <dbReference type="Pfam" id="PF04892"/>
    </source>
</evidence>
<feature type="transmembrane region" description="Helical" evidence="1">
    <location>
        <begin position="49"/>
        <end position="73"/>
    </location>
</feature>
<keyword evidence="1" id="KW-1133">Transmembrane helix</keyword>
<gene>
    <name evidence="3" type="ORF">A3K87_26495</name>
</gene>
<sequence length="381" mass="41133">MEKPHKSAALPLALAYAALIVYASLYPFADWRDQGIAPWAYLWAPWPKYWTGFDFAVNVAGYVPFGFLCALAVLRTRGGASAWRVVLRATAAGAAIAFSMETLQSYLPVRIPSNVDLALNTAGTVIGAVLAAGLERLGAIAHWSRARSQWFVEESRGGLVLLALWPFALLFPAAVTFGLGQVFERLEVAISEWLLDTPFIDWLPLRQFELEPLVPAVELLCVMLGALVPCLLGYLVARSVVQRVVMLPLILLTGVAASALSAALSYGPTHAWAWLDLPVQVGMAAALFAGMLLLLAPRRLCAALLLAGLVLQLSLLNQAPESAYFAQTLATWEQGRFIRFHGLAQWLGWAWPFAVLAYVVAALSRRGRGSGDGGLAARGGH</sequence>
<comment type="caution">
    <text evidence="3">The sequence shown here is derived from an EMBL/GenBank/DDBJ whole genome shotgun (WGS) entry which is preliminary data.</text>
</comment>
<feature type="transmembrane region" description="Helical" evidence="1">
    <location>
        <begin position="340"/>
        <end position="361"/>
    </location>
</feature>
<dbReference type="InterPro" id="IPR006976">
    <property type="entry name" value="VanZ-like"/>
</dbReference>
<accession>A0AA91DJ71</accession>
<dbReference type="Pfam" id="PF04892">
    <property type="entry name" value="VanZ"/>
    <property type="match status" value="1"/>
</dbReference>
<keyword evidence="1" id="KW-0812">Transmembrane</keyword>
<proteinExistence type="predicted"/>
<keyword evidence="1" id="KW-0472">Membrane</keyword>
<organism evidence="3 4">
    <name type="scientific">Variovorax paradoxus</name>
    <dbReference type="NCBI Taxonomy" id="34073"/>
    <lineage>
        <taxon>Bacteria</taxon>
        <taxon>Pseudomonadati</taxon>
        <taxon>Pseudomonadota</taxon>
        <taxon>Betaproteobacteria</taxon>
        <taxon>Burkholderiales</taxon>
        <taxon>Comamonadaceae</taxon>
        <taxon>Variovorax</taxon>
    </lineage>
</organism>